<feature type="signal peptide" evidence="2">
    <location>
        <begin position="1"/>
        <end position="25"/>
    </location>
</feature>
<dbReference type="Pfam" id="PF00144">
    <property type="entry name" value="Beta-lactamase"/>
    <property type="match status" value="1"/>
</dbReference>
<protein>
    <submittedName>
        <fullName evidence="4">Beta-lactamase</fullName>
    </submittedName>
</protein>
<evidence type="ECO:0000256" key="2">
    <source>
        <dbReference type="SAM" id="SignalP"/>
    </source>
</evidence>
<dbReference type="Proteomes" id="UP000032247">
    <property type="component" value="Unassembled WGS sequence"/>
</dbReference>
<evidence type="ECO:0000259" key="3">
    <source>
        <dbReference type="Pfam" id="PF00144"/>
    </source>
</evidence>
<accession>A0A0D1KQC0</accession>
<proteinExistence type="predicted"/>
<gene>
    <name evidence="4" type="ORF">SC09_Contig25orf01082</name>
</gene>
<dbReference type="GO" id="GO:0016787">
    <property type="term" value="F:hydrolase activity"/>
    <property type="evidence" value="ECO:0007669"/>
    <property type="project" value="UniProtKB-KW"/>
</dbReference>
<keyword evidence="2" id="KW-0732">Signal</keyword>
<dbReference type="Gene3D" id="3.40.710.10">
    <property type="entry name" value="DD-peptidase/beta-lactamase superfamily"/>
    <property type="match status" value="1"/>
</dbReference>
<dbReference type="InterPro" id="IPR001466">
    <property type="entry name" value="Beta-lactam-related"/>
</dbReference>
<feature type="chain" id="PRO_5030005351" evidence="2">
    <location>
        <begin position="26"/>
        <end position="441"/>
    </location>
</feature>
<dbReference type="PANTHER" id="PTHR43283">
    <property type="entry name" value="BETA-LACTAMASE-RELATED"/>
    <property type="match status" value="1"/>
</dbReference>
<comment type="caution">
    <text evidence="4">The sequence shown here is derived from an EMBL/GenBank/DDBJ whole genome shotgun (WGS) entry which is preliminary data.</text>
</comment>
<dbReference type="RefSeq" id="WP_043858233.1">
    <property type="nucleotide sequence ID" value="NZ_CANLQF010000004.1"/>
</dbReference>
<feature type="domain" description="Beta-lactamase-related" evidence="3">
    <location>
        <begin position="52"/>
        <end position="421"/>
    </location>
</feature>
<keyword evidence="1" id="KW-0378">Hydrolase</keyword>
<reference evidence="4 5" key="1">
    <citation type="submission" date="2014-12" db="EMBL/GenBank/DDBJ databases">
        <title>Comparative genome analysis of Bacillus coagulans HM-08, Clostridium butyricum HM-68, Bacillus subtilis HM-66 and Bacillus licheniformis BL-09.</title>
        <authorList>
            <person name="Zhang H."/>
        </authorList>
    </citation>
    <scope>NUCLEOTIDE SEQUENCE [LARGE SCALE GENOMIC DNA]</scope>
    <source>
        <strain evidence="4 5">HM-66</strain>
    </source>
</reference>
<evidence type="ECO:0000313" key="5">
    <source>
        <dbReference type="Proteomes" id="UP000032247"/>
    </source>
</evidence>
<dbReference type="InterPro" id="IPR050789">
    <property type="entry name" value="Diverse_Enzym_Activities"/>
</dbReference>
<evidence type="ECO:0000313" key="4">
    <source>
        <dbReference type="EMBL" id="KIU11120.1"/>
    </source>
</evidence>
<organism evidence="4 5">
    <name type="scientific">Bacillus subtilis</name>
    <dbReference type="NCBI Taxonomy" id="1423"/>
    <lineage>
        <taxon>Bacteria</taxon>
        <taxon>Bacillati</taxon>
        <taxon>Bacillota</taxon>
        <taxon>Bacilli</taxon>
        <taxon>Bacillales</taxon>
        <taxon>Bacillaceae</taxon>
        <taxon>Bacillus</taxon>
    </lineage>
</organism>
<dbReference type="InterPro" id="IPR012338">
    <property type="entry name" value="Beta-lactam/transpept-like"/>
</dbReference>
<dbReference type="STRING" id="483913.AN935_00870"/>
<evidence type="ECO:0000256" key="1">
    <source>
        <dbReference type="ARBA" id="ARBA00022801"/>
    </source>
</evidence>
<dbReference type="NCBIfam" id="NF002968">
    <property type="entry name" value="PRK03642.1"/>
    <property type="match status" value="1"/>
</dbReference>
<sequence>MKTKTLFIFSAILTLSIFAPNETFAQTADNLVEPKTINAETAQFSTKKLRKVDQMIERDIAAGFPGAVLVVVKDGRIIKKAAYGYSKKYEGSELLRRPAKMKTRTMFDLASNTKMYATNFALQRLVSQGKLDVYEKVSAYLPGFKDQPGDLIKGKDKIRVIDVLQHQSGLPSSFYFYTPEKAGKYYSQERDKTIEYLTKIPLDYQTGTKHVYSDIGYMLLGCIVEKLTGQPLDVYTEQELYKPLRLKHTLYNPLQKGFKPKQFAATERMGNTRDGVIQFPNIRTNSLQGEVHDEKAFYSMGGVSGHAGLFSNADDMAILLQVMLNKGSYRNISLFDQKTADLFTAPSATDPTFALGWRRNGSKSMEWMFGPHASENAYGHTGWTGTVTIIDPAYNLGIALLTNKKHTPVIDPEENPNVFEGDQFATGSYGSVITAIYEAME</sequence>
<dbReference type="PANTHER" id="PTHR43283:SF11">
    <property type="entry name" value="BETA-LACTAMASE-RELATED DOMAIN-CONTAINING PROTEIN"/>
    <property type="match status" value="1"/>
</dbReference>
<dbReference type="EMBL" id="JXBC01000004">
    <property type="protein sequence ID" value="KIU11120.1"/>
    <property type="molecule type" value="Genomic_DNA"/>
</dbReference>
<name>A0A0D1KQC0_BACIU</name>
<dbReference type="SUPFAM" id="SSF56601">
    <property type="entry name" value="beta-lactamase/transpeptidase-like"/>
    <property type="match status" value="1"/>
</dbReference>
<dbReference type="MEROPS" id="S12.A22"/>
<dbReference type="AlphaFoldDB" id="A0A0D1KQC0"/>
<dbReference type="PATRIC" id="fig|1423.173.peg.3239"/>